<dbReference type="InterPro" id="IPR036770">
    <property type="entry name" value="Ankyrin_rpt-contain_sf"/>
</dbReference>
<dbReference type="Pfam" id="PF12796">
    <property type="entry name" value="Ank_2"/>
    <property type="match status" value="1"/>
</dbReference>
<keyword evidence="5" id="KW-1185">Reference proteome</keyword>
<protein>
    <submittedName>
        <fullName evidence="4">Ankyrin repeat domain-containing protein</fullName>
    </submittedName>
</protein>
<dbReference type="SUPFAM" id="SSF48403">
    <property type="entry name" value="Ankyrin repeat"/>
    <property type="match status" value="1"/>
</dbReference>
<keyword evidence="1" id="KW-0677">Repeat</keyword>
<dbReference type="Proteomes" id="UP000672097">
    <property type="component" value="Unassembled WGS sequence"/>
</dbReference>
<feature type="repeat" description="ANK" evidence="3">
    <location>
        <begin position="77"/>
        <end position="109"/>
    </location>
</feature>
<feature type="repeat" description="ANK" evidence="3">
    <location>
        <begin position="42"/>
        <end position="74"/>
    </location>
</feature>
<dbReference type="PROSITE" id="PS50297">
    <property type="entry name" value="ANK_REP_REGION"/>
    <property type="match status" value="2"/>
</dbReference>
<dbReference type="SMART" id="SM00248">
    <property type="entry name" value="ANK"/>
    <property type="match status" value="3"/>
</dbReference>
<name>A0ABS5DZ05_9BURK</name>
<evidence type="ECO:0000256" key="2">
    <source>
        <dbReference type="ARBA" id="ARBA00023043"/>
    </source>
</evidence>
<keyword evidence="2 3" id="KW-0040">ANK repeat</keyword>
<evidence type="ECO:0000313" key="5">
    <source>
        <dbReference type="Proteomes" id="UP000672097"/>
    </source>
</evidence>
<evidence type="ECO:0000256" key="3">
    <source>
        <dbReference type="PROSITE-ProRule" id="PRU00023"/>
    </source>
</evidence>
<comment type="caution">
    <text evidence="4">The sequence shown here is derived from an EMBL/GenBank/DDBJ whole genome shotgun (WGS) entry which is preliminary data.</text>
</comment>
<evidence type="ECO:0000256" key="1">
    <source>
        <dbReference type="ARBA" id="ARBA00022737"/>
    </source>
</evidence>
<evidence type="ECO:0000313" key="4">
    <source>
        <dbReference type="EMBL" id="MBQ0936377.1"/>
    </source>
</evidence>
<dbReference type="PANTHER" id="PTHR24171">
    <property type="entry name" value="ANKYRIN REPEAT DOMAIN-CONTAINING PROTEIN 39-RELATED"/>
    <property type="match status" value="1"/>
</dbReference>
<dbReference type="Gene3D" id="1.25.40.20">
    <property type="entry name" value="Ankyrin repeat-containing domain"/>
    <property type="match status" value="1"/>
</dbReference>
<reference evidence="4 5" key="1">
    <citation type="submission" date="2021-04" db="EMBL/GenBank/DDBJ databases">
        <title>The genome sequence of type strain Ideonella paludis KCTC 32238.</title>
        <authorList>
            <person name="Liu Y."/>
        </authorList>
    </citation>
    <scope>NUCLEOTIDE SEQUENCE [LARGE SCALE GENOMIC DNA]</scope>
    <source>
        <strain evidence="4 5">KCTC 32238</strain>
    </source>
</reference>
<organism evidence="4 5">
    <name type="scientific">Ideonella paludis</name>
    <dbReference type="NCBI Taxonomy" id="1233411"/>
    <lineage>
        <taxon>Bacteria</taxon>
        <taxon>Pseudomonadati</taxon>
        <taxon>Pseudomonadota</taxon>
        <taxon>Betaproteobacteria</taxon>
        <taxon>Burkholderiales</taxon>
        <taxon>Sphaerotilaceae</taxon>
        <taxon>Ideonella</taxon>
    </lineage>
</organism>
<dbReference type="RefSeq" id="WP_210809729.1">
    <property type="nucleotide sequence ID" value="NZ_JAGQDG010000005.1"/>
</dbReference>
<dbReference type="InterPro" id="IPR002110">
    <property type="entry name" value="Ankyrin_rpt"/>
</dbReference>
<gene>
    <name evidence="4" type="ORF">KAK11_13635</name>
</gene>
<proteinExistence type="predicted"/>
<dbReference type="PROSITE" id="PS50088">
    <property type="entry name" value="ANK_REPEAT"/>
    <property type="match status" value="2"/>
</dbReference>
<sequence length="150" mass="17123">MPRIREDWFEAEQLIRAAQDGDLTSVQRLASEGFDVNLMDEIGKSALHYAVEGEHYKVVQWLLEHHANVNLHDEDMIGETALSLAAQRDYPELVELLLTHRADPDIAGWMQQTARTRAHQRKDSDGVKIAALIELYKPTEPNPGSRKQRK</sequence>
<accession>A0ABS5DZ05</accession>
<dbReference type="EMBL" id="JAGQDG010000005">
    <property type="protein sequence ID" value="MBQ0936377.1"/>
    <property type="molecule type" value="Genomic_DNA"/>
</dbReference>